<reference evidence="1" key="1">
    <citation type="journal article" date="2015" name="Nature">
        <title>Complex archaea that bridge the gap between prokaryotes and eukaryotes.</title>
        <authorList>
            <person name="Spang A."/>
            <person name="Saw J.H."/>
            <person name="Jorgensen S.L."/>
            <person name="Zaremba-Niedzwiedzka K."/>
            <person name="Martijn J."/>
            <person name="Lind A.E."/>
            <person name="van Eijk R."/>
            <person name="Schleper C."/>
            <person name="Guy L."/>
            <person name="Ettema T.J."/>
        </authorList>
    </citation>
    <scope>NUCLEOTIDE SEQUENCE</scope>
</reference>
<gene>
    <name evidence="1" type="ORF">LCGC14_0419690</name>
</gene>
<comment type="caution">
    <text evidence="1">The sequence shown here is derived from an EMBL/GenBank/DDBJ whole genome shotgun (WGS) entry which is preliminary data.</text>
</comment>
<sequence>MYYRTRIKVKDINIKRGLCGLAFLSSLGAGACEFHAGVGLNQFHPFARQHFQPPILQNFSFEHAKQAQVKVGTPSTASFSYLVPKRYSAVSVKFVAPKNIKLTGAASVQLASTRGIHRLKYVANKAGNSEIVIQINGILNAKPFTLEQKISVAAS</sequence>
<dbReference type="AlphaFoldDB" id="A0A0F9T997"/>
<evidence type="ECO:0000313" key="1">
    <source>
        <dbReference type="EMBL" id="KKN71572.1"/>
    </source>
</evidence>
<organism evidence="1">
    <name type="scientific">marine sediment metagenome</name>
    <dbReference type="NCBI Taxonomy" id="412755"/>
    <lineage>
        <taxon>unclassified sequences</taxon>
        <taxon>metagenomes</taxon>
        <taxon>ecological metagenomes</taxon>
    </lineage>
</organism>
<protein>
    <submittedName>
        <fullName evidence="1">Uncharacterized protein</fullName>
    </submittedName>
</protein>
<accession>A0A0F9T997</accession>
<dbReference type="PROSITE" id="PS51257">
    <property type="entry name" value="PROKAR_LIPOPROTEIN"/>
    <property type="match status" value="1"/>
</dbReference>
<dbReference type="EMBL" id="LAZR01000381">
    <property type="protein sequence ID" value="KKN71572.1"/>
    <property type="molecule type" value="Genomic_DNA"/>
</dbReference>
<name>A0A0F9T997_9ZZZZ</name>
<proteinExistence type="predicted"/>